<name>A0A2B7ZQL4_9EURO</name>
<comment type="similarity">
    <text evidence="5">Belongs to the SAT4 family.</text>
</comment>
<feature type="transmembrane region" description="Helical" evidence="7">
    <location>
        <begin position="20"/>
        <end position="40"/>
    </location>
</feature>
<dbReference type="VEuPathDB" id="FungiDB:EMCG_06637"/>
<feature type="transmembrane region" description="Helical" evidence="7">
    <location>
        <begin position="60"/>
        <end position="82"/>
    </location>
</feature>
<keyword evidence="10" id="KW-1185">Reference proteome</keyword>
<dbReference type="PANTHER" id="PTHR33048:SF47">
    <property type="entry name" value="INTEGRAL MEMBRANE PROTEIN-RELATED"/>
    <property type="match status" value="1"/>
</dbReference>
<evidence type="ECO:0000259" key="8">
    <source>
        <dbReference type="Pfam" id="PF20684"/>
    </source>
</evidence>
<dbReference type="AlphaFoldDB" id="A0A2B7ZQL4"/>
<keyword evidence="2 7" id="KW-0812">Transmembrane</keyword>
<protein>
    <recommendedName>
        <fullName evidence="8">Rhodopsin domain-containing protein</fullName>
    </recommendedName>
</protein>
<reference evidence="9 10" key="1">
    <citation type="submission" date="2017-10" db="EMBL/GenBank/DDBJ databases">
        <title>Comparative genomics in systemic dimorphic fungi from Ajellomycetaceae.</title>
        <authorList>
            <person name="Munoz J.F."/>
            <person name="Mcewen J.G."/>
            <person name="Clay O.K."/>
            <person name="Cuomo C.A."/>
        </authorList>
    </citation>
    <scope>NUCLEOTIDE SEQUENCE [LARGE SCALE GENOMIC DNA]</scope>
    <source>
        <strain evidence="9 10">UAMH4076</strain>
    </source>
</reference>
<feature type="transmembrane region" description="Helical" evidence="7">
    <location>
        <begin position="176"/>
        <end position="201"/>
    </location>
</feature>
<feature type="transmembrane region" description="Helical" evidence="7">
    <location>
        <begin position="102"/>
        <end position="123"/>
    </location>
</feature>
<evidence type="ECO:0000313" key="10">
    <source>
        <dbReference type="Proteomes" id="UP000226031"/>
    </source>
</evidence>
<dbReference type="PANTHER" id="PTHR33048">
    <property type="entry name" value="PTH11-LIKE INTEGRAL MEMBRANE PROTEIN (AFU_ORTHOLOGUE AFUA_5G11245)"/>
    <property type="match status" value="1"/>
</dbReference>
<evidence type="ECO:0000256" key="7">
    <source>
        <dbReference type="SAM" id="Phobius"/>
    </source>
</evidence>
<dbReference type="InterPro" id="IPR052337">
    <property type="entry name" value="SAT4-like"/>
</dbReference>
<gene>
    <name evidence="9" type="ORF">GX50_01125</name>
</gene>
<feature type="domain" description="Rhodopsin" evidence="8">
    <location>
        <begin position="42"/>
        <end position="277"/>
    </location>
</feature>
<feature type="compositionally biased region" description="Polar residues" evidence="6">
    <location>
        <begin position="404"/>
        <end position="414"/>
    </location>
</feature>
<evidence type="ECO:0000256" key="4">
    <source>
        <dbReference type="ARBA" id="ARBA00023136"/>
    </source>
</evidence>
<evidence type="ECO:0000256" key="2">
    <source>
        <dbReference type="ARBA" id="ARBA00022692"/>
    </source>
</evidence>
<dbReference type="GO" id="GO:0016020">
    <property type="term" value="C:membrane"/>
    <property type="evidence" value="ECO:0007669"/>
    <property type="project" value="UniProtKB-SubCell"/>
</dbReference>
<sequence length="414" mass="45936">MAPLNELHTLARRGSPFHEGVTSLVIVQLLMPSIAILLVANRIYFRLRLARNLAWDDYAIIAAIIACIAMNTLPLVGVSYGYGKPWNELSKSQQVVSMKMFWAVQIAYKSALNLCKMSILLLYRRIFVTRKFQIAVNIVFAFVVLYFIAALLANLLECRPVAKNFDMTIPGTCLNLTAHWFANAISTASSDIVTLLLPMPVIHRLRLPPRQKYGLMCIFALGIFVCIISVIRMTTITFGSKAHDRSQGTVTTLMWAMVECNTSIICACLPMLRTPLSMLFPNLFPAFHYSGEQFSHQSSITAAEDAEITEHCQQAQQAQTLKSQDGSSKTTTIQVSISRKDEEDPFSPRGRGSEKEATQVSPRQKQRGDDRLFTISAPRPITAALPLSSSPVTPLPSPPPPSTNTGSNMRNKEQ</sequence>
<feature type="compositionally biased region" description="Pro residues" evidence="6">
    <location>
        <begin position="393"/>
        <end position="402"/>
    </location>
</feature>
<dbReference type="Proteomes" id="UP000226031">
    <property type="component" value="Unassembled WGS sequence"/>
</dbReference>
<proteinExistence type="inferred from homology"/>
<evidence type="ECO:0000256" key="3">
    <source>
        <dbReference type="ARBA" id="ARBA00022989"/>
    </source>
</evidence>
<evidence type="ECO:0000313" key="9">
    <source>
        <dbReference type="EMBL" id="PGH35955.1"/>
    </source>
</evidence>
<evidence type="ECO:0000256" key="5">
    <source>
        <dbReference type="ARBA" id="ARBA00038359"/>
    </source>
</evidence>
<accession>A0A2B7ZQL4</accession>
<organism evidence="9 10">
    <name type="scientific">[Emmonsia] crescens</name>
    <dbReference type="NCBI Taxonomy" id="73230"/>
    <lineage>
        <taxon>Eukaryota</taxon>
        <taxon>Fungi</taxon>
        <taxon>Dikarya</taxon>
        <taxon>Ascomycota</taxon>
        <taxon>Pezizomycotina</taxon>
        <taxon>Eurotiomycetes</taxon>
        <taxon>Eurotiomycetidae</taxon>
        <taxon>Onygenales</taxon>
        <taxon>Ajellomycetaceae</taxon>
        <taxon>Emergomyces</taxon>
    </lineage>
</organism>
<feature type="region of interest" description="Disordered" evidence="6">
    <location>
        <begin position="305"/>
        <end position="414"/>
    </location>
</feature>
<feature type="transmembrane region" description="Helical" evidence="7">
    <location>
        <begin position="213"/>
        <end position="233"/>
    </location>
</feature>
<feature type="compositionally biased region" description="Polar residues" evidence="6">
    <location>
        <begin position="320"/>
        <end position="337"/>
    </location>
</feature>
<evidence type="ECO:0000256" key="6">
    <source>
        <dbReference type="SAM" id="MobiDB-lite"/>
    </source>
</evidence>
<feature type="transmembrane region" description="Helical" evidence="7">
    <location>
        <begin position="135"/>
        <end position="156"/>
    </location>
</feature>
<keyword evidence="3 7" id="KW-1133">Transmembrane helix</keyword>
<dbReference type="InterPro" id="IPR049326">
    <property type="entry name" value="Rhodopsin_dom_fungi"/>
</dbReference>
<dbReference type="EMBL" id="PDND01000013">
    <property type="protein sequence ID" value="PGH35955.1"/>
    <property type="molecule type" value="Genomic_DNA"/>
</dbReference>
<dbReference type="Pfam" id="PF20684">
    <property type="entry name" value="Fung_rhodopsin"/>
    <property type="match status" value="1"/>
</dbReference>
<comment type="subcellular location">
    <subcellularLocation>
        <location evidence="1">Membrane</location>
        <topology evidence="1">Multi-pass membrane protein</topology>
    </subcellularLocation>
</comment>
<dbReference type="STRING" id="73230.A0A2B7ZQL4"/>
<keyword evidence="4 7" id="KW-0472">Membrane</keyword>
<evidence type="ECO:0000256" key="1">
    <source>
        <dbReference type="ARBA" id="ARBA00004141"/>
    </source>
</evidence>
<comment type="caution">
    <text evidence="9">The sequence shown here is derived from an EMBL/GenBank/DDBJ whole genome shotgun (WGS) entry which is preliminary data.</text>
</comment>